<protein>
    <submittedName>
        <fullName evidence="1">Uncharacterized protein</fullName>
    </submittedName>
</protein>
<accession>A0A6G1HS51</accession>
<dbReference type="EMBL" id="ML996699">
    <property type="protein sequence ID" value="KAF2398696.1"/>
    <property type="molecule type" value="Genomic_DNA"/>
</dbReference>
<evidence type="ECO:0000313" key="2">
    <source>
        <dbReference type="Proteomes" id="UP000799640"/>
    </source>
</evidence>
<evidence type="ECO:0000313" key="1">
    <source>
        <dbReference type="EMBL" id="KAF2398696.1"/>
    </source>
</evidence>
<reference evidence="1" key="1">
    <citation type="journal article" date="2020" name="Stud. Mycol.">
        <title>101 Dothideomycetes genomes: a test case for predicting lifestyles and emergence of pathogens.</title>
        <authorList>
            <person name="Haridas S."/>
            <person name="Albert R."/>
            <person name="Binder M."/>
            <person name="Bloem J."/>
            <person name="Labutti K."/>
            <person name="Salamov A."/>
            <person name="Andreopoulos B."/>
            <person name="Baker S."/>
            <person name="Barry K."/>
            <person name="Bills G."/>
            <person name="Bluhm B."/>
            <person name="Cannon C."/>
            <person name="Castanera R."/>
            <person name="Culley D."/>
            <person name="Daum C."/>
            <person name="Ezra D."/>
            <person name="Gonzalez J."/>
            <person name="Henrissat B."/>
            <person name="Kuo A."/>
            <person name="Liang C."/>
            <person name="Lipzen A."/>
            <person name="Lutzoni F."/>
            <person name="Magnuson J."/>
            <person name="Mondo S."/>
            <person name="Nolan M."/>
            <person name="Ohm R."/>
            <person name="Pangilinan J."/>
            <person name="Park H.-J."/>
            <person name="Ramirez L."/>
            <person name="Alfaro M."/>
            <person name="Sun H."/>
            <person name="Tritt A."/>
            <person name="Yoshinaga Y."/>
            <person name="Zwiers L.-H."/>
            <person name="Turgeon B."/>
            <person name="Goodwin S."/>
            <person name="Spatafora J."/>
            <person name="Crous P."/>
            <person name="Grigoriev I."/>
        </authorList>
    </citation>
    <scope>NUCLEOTIDE SEQUENCE</scope>
    <source>
        <strain evidence="1">CBS 262.69</strain>
    </source>
</reference>
<proteinExistence type="predicted"/>
<dbReference type="AlphaFoldDB" id="A0A6G1HS51"/>
<organism evidence="1 2">
    <name type="scientific">Trichodelitschia bisporula</name>
    <dbReference type="NCBI Taxonomy" id="703511"/>
    <lineage>
        <taxon>Eukaryota</taxon>
        <taxon>Fungi</taxon>
        <taxon>Dikarya</taxon>
        <taxon>Ascomycota</taxon>
        <taxon>Pezizomycotina</taxon>
        <taxon>Dothideomycetes</taxon>
        <taxon>Dothideomycetes incertae sedis</taxon>
        <taxon>Phaeotrichales</taxon>
        <taxon>Phaeotrichaceae</taxon>
        <taxon>Trichodelitschia</taxon>
    </lineage>
</organism>
<sequence length="110" mass="12702">MQEPKPVLNFADMAVLIHHLWKIDRLPYTNERIRVQLALVLLVTMGTDLSPSARELPICIAYELQYFDEERSSIFLGRACLARLHEMNGIPIFRQAKNGSKDMESRKPFS</sequence>
<keyword evidence="2" id="KW-1185">Reference proteome</keyword>
<dbReference type="Proteomes" id="UP000799640">
    <property type="component" value="Unassembled WGS sequence"/>
</dbReference>
<gene>
    <name evidence="1" type="ORF">EJ06DRAFT_522931</name>
</gene>
<name>A0A6G1HS51_9PEZI</name>